<feature type="domain" description="TOG" evidence="8">
    <location>
        <begin position="1072"/>
        <end position="1315"/>
    </location>
</feature>
<dbReference type="GO" id="GO:0005929">
    <property type="term" value="C:cilium"/>
    <property type="evidence" value="ECO:0007669"/>
    <property type="project" value="TreeGrafter"/>
</dbReference>
<dbReference type="GO" id="GO:0008017">
    <property type="term" value="F:microtubule binding"/>
    <property type="evidence" value="ECO:0007669"/>
    <property type="project" value="TreeGrafter"/>
</dbReference>
<dbReference type="Proteomes" id="UP001497382">
    <property type="component" value="Unassembled WGS sequence"/>
</dbReference>
<feature type="region of interest" description="Disordered" evidence="7">
    <location>
        <begin position="604"/>
        <end position="627"/>
    </location>
</feature>
<evidence type="ECO:0000256" key="4">
    <source>
        <dbReference type="ARBA" id="ARBA00023212"/>
    </source>
</evidence>
<gene>
    <name evidence="9" type="ORF">LARSCL_LOCUS16119</name>
</gene>
<feature type="coiled-coil region" evidence="6">
    <location>
        <begin position="920"/>
        <end position="947"/>
    </location>
</feature>
<feature type="region of interest" description="Disordered" evidence="7">
    <location>
        <begin position="1313"/>
        <end position="1341"/>
    </location>
</feature>
<reference evidence="9 10" key="1">
    <citation type="submission" date="2024-04" db="EMBL/GenBank/DDBJ databases">
        <authorList>
            <person name="Rising A."/>
            <person name="Reimegard J."/>
            <person name="Sonavane S."/>
            <person name="Akerstrom W."/>
            <person name="Nylinder S."/>
            <person name="Hedman E."/>
            <person name="Kallberg Y."/>
        </authorList>
    </citation>
    <scope>NUCLEOTIDE SEQUENCE [LARGE SCALE GENOMIC DNA]</scope>
</reference>
<keyword evidence="2" id="KW-0963">Cytoplasm</keyword>
<proteinExistence type="predicted"/>
<feature type="repeat" description="HEAT" evidence="5">
    <location>
        <begin position="439"/>
        <end position="477"/>
    </location>
</feature>
<feature type="domain" description="TOG" evidence="8">
    <location>
        <begin position="274"/>
        <end position="496"/>
    </location>
</feature>
<protein>
    <recommendedName>
        <fullName evidence="8">TOG domain-containing protein</fullName>
    </recommendedName>
</protein>
<dbReference type="Pfam" id="PF12348">
    <property type="entry name" value="CLASP_N"/>
    <property type="match status" value="1"/>
</dbReference>
<evidence type="ECO:0000256" key="1">
    <source>
        <dbReference type="ARBA" id="ARBA00004245"/>
    </source>
</evidence>
<organism evidence="9 10">
    <name type="scientific">Larinioides sclopetarius</name>
    <dbReference type="NCBI Taxonomy" id="280406"/>
    <lineage>
        <taxon>Eukaryota</taxon>
        <taxon>Metazoa</taxon>
        <taxon>Ecdysozoa</taxon>
        <taxon>Arthropoda</taxon>
        <taxon>Chelicerata</taxon>
        <taxon>Arachnida</taxon>
        <taxon>Araneae</taxon>
        <taxon>Araneomorphae</taxon>
        <taxon>Entelegynae</taxon>
        <taxon>Araneoidea</taxon>
        <taxon>Araneidae</taxon>
        <taxon>Larinioides</taxon>
    </lineage>
</organism>
<dbReference type="PANTHER" id="PTHR21567">
    <property type="entry name" value="CLASP"/>
    <property type="match status" value="1"/>
</dbReference>
<dbReference type="Pfam" id="PF21041">
    <property type="entry name" value="XMAP215_CLASP_TOG"/>
    <property type="match status" value="1"/>
</dbReference>
<keyword evidence="3" id="KW-0677">Repeat</keyword>
<evidence type="ECO:0000313" key="9">
    <source>
        <dbReference type="EMBL" id="CAL1289750.1"/>
    </source>
</evidence>
<feature type="compositionally biased region" description="Basic and acidic residues" evidence="7">
    <location>
        <begin position="618"/>
        <end position="627"/>
    </location>
</feature>
<keyword evidence="6" id="KW-0175">Coiled coil</keyword>
<evidence type="ECO:0000256" key="2">
    <source>
        <dbReference type="ARBA" id="ARBA00022490"/>
    </source>
</evidence>
<evidence type="ECO:0000256" key="6">
    <source>
        <dbReference type="SAM" id="Coils"/>
    </source>
</evidence>
<feature type="compositionally biased region" description="Polar residues" evidence="7">
    <location>
        <begin position="1049"/>
        <end position="1061"/>
    </location>
</feature>
<dbReference type="EMBL" id="CAXIEN010000254">
    <property type="protein sequence ID" value="CAL1289750.1"/>
    <property type="molecule type" value="Genomic_DNA"/>
</dbReference>
<evidence type="ECO:0000256" key="7">
    <source>
        <dbReference type="SAM" id="MobiDB-lite"/>
    </source>
</evidence>
<dbReference type="InterPro" id="IPR011989">
    <property type="entry name" value="ARM-like"/>
</dbReference>
<keyword evidence="10" id="KW-1185">Reference proteome</keyword>
<name>A0AAV2B0H0_9ARAC</name>
<keyword evidence="4" id="KW-0206">Cytoskeleton</keyword>
<evidence type="ECO:0000313" key="10">
    <source>
        <dbReference type="Proteomes" id="UP001497382"/>
    </source>
</evidence>
<feature type="compositionally biased region" description="Polar residues" evidence="7">
    <location>
        <begin position="604"/>
        <end position="617"/>
    </location>
</feature>
<dbReference type="InterPro" id="IPR021133">
    <property type="entry name" value="HEAT_type_2"/>
</dbReference>
<dbReference type="GO" id="GO:1902903">
    <property type="term" value="P:regulation of supramolecular fiber organization"/>
    <property type="evidence" value="ECO:0007669"/>
    <property type="project" value="UniProtKB-ARBA"/>
</dbReference>
<dbReference type="SMART" id="SM01349">
    <property type="entry name" value="TOG"/>
    <property type="match status" value="2"/>
</dbReference>
<accession>A0AAV2B0H0</accession>
<evidence type="ECO:0000256" key="3">
    <source>
        <dbReference type="ARBA" id="ARBA00022737"/>
    </source>
</evidence>
<evidence type="ECO:0000259" key="8">
    <source>
        <dbReference type="SMART" id="SM01349"/>
    </source>
</evidence>
<comment type="subcellular location">
    <subcellularLocation>
        <location evidence="1">Cytoplasm</location>
        <location evidence="1">Cytoskeleton</location>
    </subcellularLocation>
</comment>
<dbReference type="InterPro" id="IPR048491">
    <property type="entry name" value="XMAP215_CLASP_TOG"/>
</dbReference>
<dbReference type="InterPro" id="IPR034085">
    <property type="entry name" value="TOG"/>
</dbReference>
<dbReference type="InterPro" id="IPR024395">
    <property type="entry name" value="CLASP_N_dom"/>
</dbReference>
<feature type="region of interest" description="Disordered" evidence="7">
    <location>
        <begin position="979"/>
        <end position="1061"/>
    </location>
</feature>
<sequence>MVRQSMGDTVHGGLLDTNVIKMDTNLMFQNLLDHNAAKRVEMLIVMRKLLKDGNQLPTFHDAPRIPIFEILFHVLDDTRWEVRYQCLLLICTMIPDITDELDTCISIVLQKVISNLGHENVNVRRSALQVLHNYMKYTNNLQNFQENFIHYGLENPEYIVRKGCIMSIGILFASGFENENLFPLIECLSKHFVDGDASLFYPIFLAMQKIHELVGTLTFEQYLQKLDEEAANTYMRVLNKFTLNGSRMSSSSGSRSSFSNINGVVGASNNKLLKYDFGIFQPYITEKIKSDDWKTRVEAIEHMKIIIREIPDFSEKISDMDEYMIFLSRLLEDSNFKIVIQTLSVYDLLIEKFKNQMKRFLKTFVTSVLKRLGDAKLVVREHAIRVIHKLMHYVKPTDVLGNLLQFKDSRNPRLREEIINRVTGAVLTFPSYNFEFLPLCEAVAPLLADTKRRVRLAALECFAALAQAMGPTRLVPLVTAVDVVEINSDAEGLLAAVQARLARRILPRCTEDGAVSYAIMLPSSAGVQNRNASPWGPDIEWIMAASGSSSSSTPPSRSKDVLAFDIENNGESSVSKLVEINHLRHENANVFKRNSNWVNNSVQDTISSYPDSQNTDQETLKEQGKRDVDDEFRNSKANPIFGFTSDKAVVPALSETYQETFSMTPNPDNPKTRPVIINSKIPVLARLPGKKQGPEETEMLSKTTPLRALSAQRHNTLPSFNVRYSAAQRRSSSHFSQEGRVLNMAVDKANPENVLRKISPSATQIGRQPILVRSPSLSSLGQFQSDVNSGNHVFYGAYSPPPKNMGNIGSYFRQSPGGVVVAQPTPVHLDDVNVFGVTVLGESGKMSSNPTTEGWEILHSSAHSDSKTDNWQKSVEGMPEVYEMHVDSPATYGRKIVTSPLNVVDNGNISIAKITREKMLKRQQEIMKEAEEKRLNREREHSLLEQKVQVEQAKQNAETISPVPDDISDKIDLEVVENQSSGYVESPPPPRNENSTPLPKPKTPEDKQVPTKTPVVQQYKRLESARSKGSAKPLSRSSSLKTPSALRKVTQNPTQTRNSQTLKHNLAASSLALFDESSDEVATYPNPNEALKKALKSLSTDTWMGKIEGIRTIQRLSKSHSDVLQLQLHPVVLALLTEVKNLRSSVSRAAILAIGDLFVTLKKNVEPDLDLITSTLLSKCGETVGFIRDDIEKVMNHLIETITPCKAALSIIAGGASHRNGAVRKVAAQSLLAVVEKMGAARILTSSKDVTERLIPTTAQFLMDGMPLTRWYGRRIYQILMQHPSFDKLLLRYVQPSTLRNINSILDSIRKKGAGDMPKEGVSARTLKNETHRNGHLNRTM</sequence>
<dbReference type="Gene3D" id="1.25.10.10">
    <property type="entry name" value="Leucine-rich Repeat Variant"/>
    <property type="match status" value="3"/>
</dbReference>
<dbReference type="SUPFAM" id="SSF48371">
    <property type="entry name" value="ARM repeat"/>
    <property type="match status" value="2"/>
</dbReference>
<comment type="caution">
    <text evidence="9">The sequence shown here is derived from an EMBL/GenBank/DDBJ whole genome shotgun (WGS) entry which is preliminary data.</text>
</comment>
<dbReference type="GO" id="GO:0005881">
    <property type="term" value="C:cytoplasmic microtubule"/>
    <property type="evidence" value="ECO:0007669"/>
    <property type="project" value="TreeGrafter"/>
</dbReference>
<evidence type="ECO:0000256" key="5">
    <source>
        <dbReference type="PROSITE-ProRule" id="PRU00103"/>
    </source>
</evidence>
<dbReference type="InterPro" id="IPR016024">
    <property type="entry name" value="ARM-type_fold"/>
</dbReference>
<dbReference type="GO" id="GO:0000226">
    <property type="term" value="P:microtubule cytoskeleton organization"/>
    <property type="evidence" value="ECO:0007669"/>
    <property type="project" value="TreeGrafter"/>
</dbReference>
<dbReference type="PANTHER" id="PTHR21567:SF87">
    <property type="entry name" value="CRESCERIN-LIKE PROTEIN CHE-12"/>
    <property type="match status" value="1"/>
</dbReference>
<dbReference type="PROSITE" id="PS50077">
    <property type="entry name" value="HEAT_REPEAT"/>
    <property type="match status" value="1"/>
</dbReference>
<dbReference type="GO" id="GO:0031110">
    <property type="term" value="P:regulation of microtubule polymerization or depolymerization"/>
    <property type="evidence" value="ECO:0007669"/>
    <property type="project" value="UniProtKB-ARBA"/>
</dbReference>